<dbReference type="PANTHER" id="PTHR42792">
    <property type="entry name" value="FLAGELLIN"/>
    <property type="match status" value="1"/>
</dbReference>
<feature type="compositionally biased region" description="Polar residues" evidence="6">
    <location>
        <begin position="1"/>
        <end position="25"/>
    </location>
</feature>
<dbReference type="Pfam" id="PF00669">
    <property type="entry name" value="Flagellin_N"/>
    <property type="match status" value="1"/>
</dbReference>
<evidence type="ECO:0000256" key="5">
    <source>
        <dbReference type="SAM" id="Coils"/>
    </source>
</evidence>
<dbReference type="Gene3D" id="6.10.10.10">
    <property type="entry name" value="Flagellar export chaperone, C-terminal domain"/>
    <property type="match status" value="1"/>
</dbReference>
<comment type="similarity">
    <text evidence="1 4">Belongs to the bacterial flagellin family.</text>
</comment>
<keyword evidence="3 4" id="KW-0975">Bacterial flagellum</keyword>
<evidence type="ECO:0000256" key="4">
    <source>
        <dbReference type="RuleBase" id="RU362073"/>
    </source>
</evidence>
<evidence type="ECO:0000256" key="2">
    <source>
        <dbReference type="ARBA" id="ARBA00020110"/>
    </source>
</evidence>
<comment type="function">
    <text evidence="4">Flagellin is the subunit protein which polymerizes to form the filaments of bacterial flagella.</text>
</comment>
<keyword evidence="9" id="KW-0966">Cell projection</keyword>
<evidence type="ECO:0000313" key="10">
    <source>
        <dbReference type="Proteomes" id="UP000199428"/>
    </source>
</evidence>
<dbReference type="Gene3D" id="1.20.1330.10">
    <property type="entry name" value="f41 fragment of flagellin, N-terminal domain"/>
    <property type="match status" value="1"/>
</dbReference>
<dbReference type="Proteomes" id="UP000199428">
    <property type="component" value="Unassembled WGS sequence"/>
</dbReference>
<feature type="domain" description="Flagellin N-terminal" evidence="7">
    <location>
        <begin position="3"/>
        <end position="138"/>
    </location>
</feature>
<accession>A0A1G5RXW0</accession>
<organism evidence="9 10">
    <name type="scientific">Pseudobutyrivibrio xylanivorans</name>
    <dbReference type="NCBI Taxonomy" id="185007"/>
    <lineage>
        <taxon>Bacteria</taxon>
        <taxon>Bacillati</taxon>
        <taxon>Bacillota</taxon>
        <taxon>Clostridia</taxon>
        <taxon>Lachnospirales</taxon>
        <taxon>Lachnospiraceae</taxon>
        <taxon>Pseudobutyrivibrio</taxon>
    </lineage>
</organism>
<evidence type="ECO:0000313" key="9">
    <source>
        <dbReference type="EMBL" id="SCZ78757.1"/>
    </source>
</evidence>
<dbReference type="Gene3D" id="2.30.220.10">
    <property type="entry name" value="f41 fragment of flagellin, C-terminal domain"/>
    <property type="match status" value="1"/>
</dbReference>
<dbReference type="InterPro" id="IPR001029">
    <property type="entry name" value="Flagellin_N"/>
</dbReference>
<keyword evidence="9" id="KW-0282">Flagellum</keyword>
<evidence type="ECO:0000259" key="7">
    <source>
        <dbReference type="Pfam" id="PF00669"/>
    </source>
</evidence>
<dbReference type="RefSeq" id="WP_028247384.1">
    <property type="nucleotide sequence ID" value="NZ_FMWK01000006.1"/>
</dbReference>
<evidence type="ECO:0000256" key="6">
    <source>
        <dbReference type="SAM" id="MobiDB-lite"/>
    </source>
</evidence>
<reference evidence="9 10" key="1">
    <citation type="submission" date="2016-10" db="EMBL/GenBank/DDBJ databases">
        <authorList>
            <person name="de Groot N.N."/>
        </authorList>
    </citation>
    <scope>NUCLEOTIDE SEQUENCE [LARGE SCALE GENOMIC DNA]</scope>
    <source>
        <strain evidence="9 10">DSM 10317</strain>
    </source>
</reference>
<dbReference type="InterPro" id="IPR046358">
    <property type="entry name" value="Flagellin_C"/>
</dbReference>
<comment type="subcellular location">
    <subcellularLocation>
        <location evidence="4">Secreted</location>
    </subcellularLocation>
    <subcellularLocation>
        <location evidence="4">Bacterial flagellum</location>
    </subcellularLocation>
</comment>
<name>A0A1G5RXW0_PSEXY</name>
<feature type="region of interest" description="Disordered" evidence="6">
    <location>
        <begin position="1"/>
        <end position="31"/>
    </location>
</feature>
<feature type="coiled-coil region" evidence="5">
    <location>
        <begin position="100"/>
        <end position="127"/>
    </location>
</feature>
<protein>
    <recommendedName>
        <fullName evidence="2 4">Flagellin</fullName>
    </recommendedName>
</protein>
<keyword evidence="5" id="KW-0175">Coiled coil</keyword>
<dbReference type="PRINTS" id="PR00207">
    <property type="entry name" value="FLAGELLIN"/>
</dbReference>
<evidence type="ECO:0000256" key="1">
    <source>
        <dbReference type="ARBA" id="ARBA00005709"/>
    </source>
</evidence>
<proteinExistence type="inferred from homology"/>
<gene>
    <name evidence="9" type="ORF">SAMN02910350_01432</name>
</gene>
<sequence length="498" mass="53159">MVVQHNMQAANASRTLNITTDSQSKSTEKLSSGYKINRAADDAAGLSISEKMRKQIRGLTQASTNASDGVSSVQTAEGALTEVHDMLQRMNELAVQAANGTNSESDRDDIQNEIDQLTQEIDRIASTTKFNETFLLKGDIGLKRMYINAHDAGLDGTLIQNTTKATFTMESLEAGEKYRIGGIQYTIGATTNEEAAKALHLESAYDKKTGAWSIDAGDTISIDGKTYTINPDTVGTDVANAKVTNGYLNKLITEGSVIKYNGNEVQRFSTSYNAKTGIDDANVTLIKATAAYNMVATELKAASSVGATDGAAAVVDMDKDNKNGVGSVWEQAVISKTIGGDKEPTKVTSISFTLTKGYVNIQNALTLNLHVGADAAMTNKINVTLEAMNAKSIGINGLNVSDATGKAATYAIDAIADAIQRVSAQRAELGAIQNRLEHSIRNLDNVVENTEAAESRIRDTDMADTMVEYSKNNILQQAGQSMLAQANQATQGVMNLLQ</sequence>
<dbReference type="Pfam" id="PF00700">
    <property type="entry name" value="Flagellin_C"/>
    <property type="match status" value="1"/>
</dbReference>
<evidence type="ECO:0000259" key="8">
    <source>
        <dbReference type="Pfam" id="PF00700"/>
    </source>
</evidence>
<dbReference type="EMBL" id="FMWK01000006">
    <property type="protein sequence ID" value="SCZ78757.1"/>
    <property type="molecule type" value="Genomic_DNA"/>
</dbReference>
<keyword evidence="4" id="KW-0964">Secreted</keyword>
<dbReference type="PANTHER" id="PTHR42792:SF2">
    <property type="entry name" value="FLAGELLIN"/>
    <property type="match status" value="1"/>
</dbReference>
<dbReference type="GO" id="GO:0009288">
    <property type="term" value="C:bacterial-type flagellum"/>
    <property type="evidence" value="ECO:0007669"/>
    <property type="project" value="UniProtKB-SubCell"/>
</dbReference>
<dbReference type="InterPro" id="IPR042187">
    <property type="entry name" value="Flagellin_C_sub2"/>
</dbReference>
<dbReference type="AlphaFoldDB" id="A0A1G5RXW0"/>
<feature type="domain" description="Flagellin C-terminal" evidence="8">
    <location>
        <begin position="412"/>
        <end position="497"/>
    </location>
</feature>
<dbReference type="Gene3D" id="2.170.280.10">
    <property type="entry name" value="f41 fragment of flagellin, middle domain"/>
    <property type="match status" value="1"/>
</dbReference>
<keyword evidence="9" id="KW-0969">Cilium</keyword>
<evidence type="ECO:0000256" key="3">
    <source>
        <dbReference type="ARBA" id="ARBA00023143"/>
    </source>
</evidence>
<dbReference type="SUPFAM" id="SSF64518">
    <property type="entry name" value="Phase 1 flagellin"/>
    <property type="match status" value="1"/>
</dbReference>
<dbReference type="InterPro" id="IPR001492">
    <property type="entry name" value="Flagellin"/>
</dbReference>
<dbReference type="GO" id="GO:0005198">
    <property type="term" value="F:structural molecule activity"/>
    <property type="evidence" value="ECO:0007669"/>
    <property type="project" value="UniProtKB-UniRule"/>
</dbReference>
<dbReference type="GO" id="GO:0005576">
    <property type="term" value="C:extracellular region"/>
    <property type="evidence" value="ECO:0007669"/>
    <property type="project" value="UniProtKB-SubCell"/>
</dbReference>